<comment type="caution">
    <text evidence="2">The sequence shown here is derived from an EMBL/GenBank/DDBJ whole genome shotgun (WGS) entry which is preliminary data.</text>
</comment>
<keyword evidence="3" id="KW-1185">Reference proteome</keyword>
<dbReference type="GO" id="GO:0017000">
    <property type="term" value="P:antibiotic biosynthetic process"/>
    <property type="evidence" value="ECO:0007669"/>
    <property type="project" value="UniProtKB-ARBA"/>
</dbReference>
<dbReference type="PANTHER" id="PTHR37017:SF11">
    <property type="entry name" value="ESTERASE_LIPASE_THIOESTERASE DOMAIN-CONTAINING PROTEIN"/>
    <property type="match status" value="1"/>
</dbReference>
<dbReference type="Gene3D" id="3.40.50.1820">
    <property type="entry name" value="alpha/beta hydrolase"/>
    <property type="match status" value="1"/>
</dbReference>
<dbReference type="EMBL" id="MNBE01000698">
    <property type="protein sequence ID" value="OKO96397.1"/>
    <property type="molecule type" value="Genomic_DNA"/>
</dbReference>
<evidence type="ECO:0000313" key="3">
    <source>
        <dbReference type="Proteomes" id="UP000186955"/>
    </source>
</evidence>
<proteinExistence type="predicted"/>
<gene>
    <name evidence="2" type="ORF">PENSUB_10572</name>
</gene>
<dbReference type="Proteomes" id="UP000186955">
    <property type="component" value="Unassembled WGS sequence"/>
</dbReference>
<dbReference type="InterPro" id="IPR052897">
    <property type="entry name" value="Sec-Metab_Biosynth_Hydrolase"/>
</dbReference>
<dbReference type="Pfam" id="PF12697">
    <property type="entry name" value="Abhydrolase_6"/>
    <property type="match status" value="1"/>
</dbReference>
<protein>
    <recommendedName>
        <fullName evidence="1">AB hydrolase-1 domain-containing protein</fullName>
    </recommendedName>
</protein>
<name>A0A1Q5T836_9EURO</name>
<dbReference type="STRING" id="1316194.A0A1Q5T836"/>
<evidence type="ECO:0000313" key="2">
    <source>
        <dbReference type="EMBL" id="OKO96397.1"/>
    </source>
</evidence>
<evidence type="ECO:0000259" key="1">
    <source>
        <dbReference type="Pfam" id="PF12697"/>
    </source>
</evidence>
<feature type="domain" description="AB hydrolase-1" evidence="1">
    <location>
        <begin position="6"/>
        <end position="236"/>
    </location>
</feature>
<dbReference type="PANTHER" id="PTHR37017">
    <property type="entry name" value="AB HYDROLASE-1 DOMAIN-CONTAINING PROTEIN-RELATED"/>
    <property type="match status" value="1"/>
</dbReference>
<dbReference type="OrthoDB" id="1263307at2759"/>
<dbReference type="SUPFAM" id="SSF53474">
    <property type="entry name" value="alpha/beta-Hydrolases"/>
    <property type="match status" value="1"/>
</dbReference>
<reference evidence="2 3" key="1">
    <citation type="submission" date="2016-10" db="EMBL/GenBank/DDBJ databases">
        <title>Genome sequence of the ascomycete fungus Penicillium subrubescens.</title>
        <authorList>
            <person name="De Vries R.P."/>
            <person name="Peng M."/>
            <person name="Dilokpimol A."/>
            <person name="Hilden K."/>
            <person name="Makela M.R."/>
            <person name="Grigoriev I."/>
            <person name="Riley R."/>
            <person name="Granchi Z."/>
        </authorList>
    </citation>
    <scope>NUCLEOTIDE SEQUENCE [LARGE SCALE GENOMIC DNA]</scope>
    <source>
        <strain evidence="2 3">CBS 132785</strain>
    </source>
</reference>
<accession>A0A1Q5T836</accession>
<dbReference type="AlphaFoldDB" id="A0A1Q5T836"/>
<organism evidence="2 3">
    <name type="scientific">Penicillium subrubescens</name>
    <dbReference type="NCBI Taxonomy" id="1316194"/>
    <lineage>
        <taxon>Eukaryota</taxon>
        <taxon>Fungi</taxon>
        <taxon>Dikarya</taxon>
        <taxon>Ascomycota</taxon>
        <taxon>Pezizomycotina</taxon>
        <taxon>Eurotiomycetes</taxon>
        <taxon>Eurotiomycetidae</taxon>
        <taxon>Eurotiales</taxon>
        <taxon>Aspergillaceae</taxon>
        <taxon>Penicillium</taxon>
    </lineage>
</organism>
<dbReference type="InterPro" id="IPR000073">
    <property type="entry name" value="AB_hydrolase_1"/>
</dbReference>
<dbReference type="GO" id="GO:0072330">
    <property type="term" value="P:monocarboxylic acid biosynthetic process"/>
    <property type="evidence" value="ECO:0007669"/>
    <property type="project" value="UniProtKB-ARBA"/>
</dbReference>
<sequence>MTLPTIVFVPGAWHTCDYYKPVISILTNKGFPTATVNLPSVGGISSMTDDAIAIHKVTSKLAEDGQRIILVMHSYGGIPGTESAKDLSWEIRQANGEPGGIIALVYVSAYLIKEGMSVMSVAGDAEWPSFLTKQDGQILYDKPTAIEKFYHDFPQNESPTAWAEKMKPQSEASFSGALSYAAHKDIPAVYLLCEQDRSLPIGLQELFVTYAEGKITTRRCKSGHSPMVTMPDEVVETILLAVEA</sequence>
<dbReference type="InterPro" id="IPR029058">
    <property type="entry name" value="AB_hydrolase_fold"/>
</dbReference>